<sequence length="284" mass="32242">MNNMMRKILVGVFITLLIGCSKQSPLEERSGYLIDHSYSYSTKQHIESVKFLVLHYTALNEQRSLRALTGGNVSVQYLITAHPQYKNNEPIIFQLSSENEKAWHAGRSEWRGYKNLNGYSIGIEIVNCGFKKYFFKKEWCLYHPSQIDAVIRLAKDIIRRHKIEAVNVVGHSDIAPLRKEDPGPVFPWHTLYEKGIGAWPDTVTVNKYLAGRAPETPASVIGIQKALAAYGYAIPQTGYLDVNTHKTIKAFQMHFRPSDIQGYPDAETEAIALALVEKYQLNKN</sequence>
<comment type="catalytic activity">
    <reaction evidence="1">
        <text>Hydrolyzes the link between N-acetylmuramoyl residues and L-amino acid residues in certain cell-wall glycopeptides.</text>
        <dbReference type="EC" id="3.5.1.28"/>
    </reaction>
</comment>
<dbReference type="GO" id="GO:0009253">
    <property type="term" value="P:peptidoglycan catabolic process"/>
    <property type="evidence" value="ECO:0007669"/>
    <property type="project" value="InterPro"/>
</dbReference>
<reference evidence="9" key="2">
    <citation type="submission" date="2016-12" db="EMBL/GenBank/DDBJ databases">
        <authorList>
            <person name="Gaudriault S."/>
        </authorList>
    </citation>
    <scope>NUCLEOTIDE SEQUENCE [LARGE SCALE GENOMIC DNA]</scope>
    <source>
        <strain evidence="9">HGB1681 (deposited as PTA-6826 in the American Type Culture Collection)</strain>
    </source>
</reference>
<dbReference type="FunFam" id="3.40.80.10:FF:000003">
    <property type="entry name" value="N-acetylmuramoyl-L-alanine amidase"/>
    <property type="match status" value="1"/>
</dbReference>
<evidence type="ECO:0000313" key="9">
    <source>
        <dbReference type="Proteomes" id="UP000196435"/>
    </source>
</evidence>
<dbReference type="AlphaFoldDB" id="A0A1N6MZ42"/>
<dbReference type="SUPFAM" id="SSF47090">
    <property type="entry name" value="PGBD-like"/>
    <property type="match status" value="1"/>
</dbReference>
<evidence type="ECO:0000256" key="2">
    <source>
        <dbReference type="ARBA" id="ARBA00007553"/>
    </source>
</evidence>
<name>A0A1N6MZ42_9GAMM</name>
<dbReference type="GO" id="GO:0019867">
    <property type="term" value="C:outer membrane"/>
    <property type="evidence" value="ECO:0007669"/>
    <property type="project" value="TreeGrafter"/>
</dbReference>
<dbReference type="InterPro" id="IPR002477">
    <property type="entry name" value="Peptidoglycan-bd-like"/>
</dbReference>
<protein>
    <recommendedName>
        <fullName evidence="3">N-acetylmuramoyl-L-alanine amidase</fullName>
        <ecNumber evidence="3">3.5.1.28</ecNumber>
    </recommendedName>
</protein>
<dbReference type="CDD" id="cd06583">
    <property type="entry name" value="PGRP"/>
    <property type="match status" value="1"/>
</dbReference>
<evidence type="ECO:0000313" key="10">
    <source>
        <dbReference type="Proteomes" id="UP000224871"/>
    </source>
</evidence>
<feature type="domain" description="N-acetylmuramoyl-L-alanine amidase" evidence="6">
    <location>
        <begin position="38"/>
        <end position="183"/>
    </location>
</feature>
<evidence type="ECO:0000313" key="8">
    <source>
        <dbReference type="EMBL" id="SIP74082.1"/>
    </source>
</evidence>
<dbReference type="InterPro" id="IPR036366">
    <property type="entry name" value="PGBDSf"/>
</dbReference>
<dbReference type="InterPro" id="IPR051206">
    <property type="entry name" value="NAMLAA_amidase_2"/>
</dbReference>
<dbReference type="PANTHER" id="PTHR30417:SF1">
    <property type="entry name" value="N-ACETYLMURAMOYL-L-ALANINE AMIDASE AMID"/>
    <property type="match status" value="1"/>
</dbReference>
<dbReference type="InterPro" id="IPR036365">
    <property type="entry name" value="PGBD-like_sf"/>
</dbReference>
<organism evidence="8 9">
    <name type="scientific">Xenorhabdus innexi</name>
    <dbReference type="NCBI Taxonomy" id="290109"/>
    <lineage>
        <taxon>Bacteria</taxon>
        <taxon>Pseudomonadati</taxon>
        <taxon>Pseudomonadota</taxon>
        <taxon>Gammaproteobacteria</taxon>
        <taxon>Enterobacterales</taxon>
        <taxon>Morganellaceae</taxon>
        <taxon>Xenorhabdus</taxon>
    </lineage>
</organism>
<dbReference type="Pfam" id="PF01510">
    <property type="entry name" value="Amidase_2"/>
    <property type="match status" value="1"/>
</dbReference>
<dbReference type="SUPFAM" id="SSF55846">
    <property type="entry name" value="N-acetylmuramoyl-L-alanine amidase-like"/>
    <property type="match status" value="1"/>
</dbReference>
<evidence type="ECO:0000256" key="3">
    <source>
        <dbReference type="ARBA" id="ARBA00011901"/>
    </source>
</evidence>
<comment type="similarity">
    <text evidence="2">Belongs to the N-acetylmuramoyl-L-alanine amidase 2 family.</text>
</comment>
<keyword evidence="4 8" id="KW-0378">Hydrolase</keyword>
<dbReference type="EC" id="3.5.1.28" evidence="3"/>
<keyword evidence="5" id="KW-0961">Cell wall biogenesis/degradation</keyword>
<gene>
    <name evidence="8" type="primary">amiD</name>
    <name evidence="7" type="ORF">Xinn_03268</name>
    <name evidence="8" type="ORF">XIS1_510016</name>
</gene>
<dbReference type="GO" id="GO:0071555">
    <property type="term" value="P:cell wall organization"/>
    <property type="evidence" value="ECO:0007669"/>
    <property type="project" value="UniProtKB-KW"/>
</dbReference>
<dbReference type="GO" id="GO:0009254">
    <property type="term" value="P:peptidoglycan turnover"/>
    <property type="evidence" value="ECO:0007669"/>
    <property type="project" value="TreeGrafter"/>
</dbReference>
<dbReference type="Proteomes" id="UP000224871">
    <property type="component" value="Unassembled WGS sequence"/>
</dbReference>
<dbReference type="InterPro" id="IPR036505">
    <property type="entry name" value="Amidase/PGRP_sf"/>
</dbReference>
<evidence type="ECO:0000256" key="1">
    <source>
        <dbReference type="ARBA" id="ARBA00001561"/>
    </source>
</evidence>
<dbReference type="InterPro" id="IPR002502">
    <property type="entry name" value="Amidase_domain"/>
</dbReference>
<dbReference type="EMBL" id="FTLG01000194">
    <property type="protein sequence ID" value="SIP74082.1"/>
    <property type="molecule type" value="Genomic_DNA"/>
</dbReference>
<reference evidence="7 10" key="3">
    <citation type="journal article" date="2017" name="Nat. Microbiol.">
        <title>Natural product diversity associated with the nematode symbionts Photorhabdus and Xenorhabdus.</title>
        <authorList>
            <person name="Tobias N.J."/>
            <person name="Wolff H."/>
            <person name="Djahanschiri B."/>
            <person name="Grundmann F."/>
            <person name="Kronenwerth M."/>
            <person name="Shi Y.M."/>
            <person name="Simonyi S."/>
            <person name="Grun P."/>
            <person name="Shapiro-Ilan D."/>
            <person name="Pidot S.J."/>
            <person name="Stinear T.P."/>
            <person name="Ebersberger I."/>
            <person name="Bode H.B."/>
        </authorList>
    </citation>
    <scope>NUCLEOTIDE SEQUENCE [LARGE SCALE GENOMIC DNA]</scope>
    <source>
        <strain evidence="7 10">DSM 16336</strain>
    </source>
</reference>
<dbReference type="GO" id="GO:0008745">
    <property type="term" value="F:N-acetylmuramoyl-L-alanine amidase activity"/>
    <property type="evidence" value="ECO:0007669"/>
    <property type="project" value="UniProtKB-EC"/>
</dbReference>
<proteinExistence type="inferred from homology"/>
<evidence type="ECO:0000313" key="7">
    <source>
        <dbReference type="EMBL" id="PHM30497.1"/>
    </source>
</evidence>
<dbReference type="EMBL" id="NIBU01000053">
    <property type="protein sequence ID" value="PHM30497.1"/>
    <property type="molecule type" value="Genomic_DNA"/>
</dbReference>
<dbReference type="SMART" id="SM00644">
    <property type="entry name" value="Ami_2"/>
    <property type="match status" value="1"/>
</dbReference>
<evidence type="ECO:0000259" key="6">
    <source>
        <dbReference type="SMART" id="SM00644"/>
    </source>
</evidence>
<dbReference type="PANTHER" id="PTHR30417">
    <property type="entry name" value="N-ACETYLMURAMOYL-L-ALANINE AMIDASE AMID"/>
    <property type="match status" value="1"/>
</dbReference>
<dbReference type="Gene3D" id="3.40.80.10">
    <property type="entry name" value="Peptidoglycan recognition protein-like"/>
    <property type="match status" value="1"/>
</dbReference>
<dbReference type="Proteomes" id="UP000196435">
    <property type="component" value="Unassembled WGS sequence"/>
</dbReference>
<keyword evidence="10" id="KW-1185">Reference proteome</keyword>
<evidence type="ECO:0000256" key="5">
    <source>
        <dbReference type="ARBA" id="ARBA00023316"/>
    </source>
</evidence>
<accession>A0A1N6MZ42</accession>
<dbReference type="Pfam" id="PF01471">
    <property type="entry name" value="PG_binding_1"/>
    <property type="match status" value="1"/>
</dbReference>
<dbReference type="Gene3D" id="1.10.101.10">
    <property type="entry name" value="PGBD-like superfamily/PGBD"/>
    <property type="match status" value="1"/>
</dbReference>
<reference evidence="8" key="1">
    <citation type="submission" date="2016-12" db="EMBL/GenBank/DDBJ databases">
        <authorList>
            <person name="Song W.-J."/>
            <person name="Kurnit D.M."/>
        </authorList>
    </citation>
    <scope>NUCLEOTIDE SEQUENCE [LARGE SCALE GENOMIC DNA]</scope>
    <source>
        <strain evidence="8">HGB1681</strain>
    </source>
</reference>
<dbReference type="PROSITE" id="PS51257">
    <property type="entry name" value="PROKAR_LIPOPROTEIN"/>
    <property type="match status" value="1"/>
</dbReference>
<evidence type="ECO:0000256" key="4">
    <source>
        <dbReference type="ARBA" id="ARBA00022801"/>
    </source>
</evidence>